<proteinExistence type="predicted"/>
<dbReference type="OrthoDB" id="9777859at2"/>
<evidence type="ECO:0000256" key="1">
    <source>
        <dbReference type="SAM" id="MobiDB-lite"/>
    </source>
</evidence>
<dbReference type="InterPro" id="IPR000120">
    <property type="entry name" value="Amidase"/>
</dbReference>
<dbReference type="RefSeq" id="WP_109252677.1">
    <property type="nucleotide sequence ID" value="NZ_QEXV01000003.1"/>
</dbReference>
<feature type="chain" id="PRO_5015645076" evidence="2">
    <location>
        <begin position="30"/>
        <end position="578"/>
    </location>
</feature>
<sequence>MTDSNSGTRATRRSVLGLLAGGAAAGATAAAARGQDAGAGVTTDTVACAEPLFSVNYTPSEREQIVQGIDAWISRAEQLRAVEKPNALAPAQVFDPRPSGAALRSQENRISGVSRDPGPLPADPVDIAYAPAWRLAAWMDAGAITSLELTDLYLDRIARHGAALECFVTVTADRARAEARARDAERRAGRVRGPLHGVPYALKDIIDVEGLPATWGASVYRDRVADETAAVARRLADAGAVMLGKSTSGAIAYGDIWFDGVTRNPFNPEEGSSGSSAGSASATAAGLCAFAIGTETLGSLVSPSHRCGTTALRPTFGRVPRTGAMALCWSLDKIGPLVRSAPDAALVLAAINGGHPGDPSSLDHGFEADFARDLSGMRVGYNPAWFEEAAEPDRAALEAARSLGVELVEFDVDELPYASLLTQLEAEAAAAFERLTLEDLDDQLRWQIPQAWPNTWRRARFASAVDLVNIDRLRRQVMTMMGERMDGLDAVIGPNFAGDMLIITNFTGHPQLAFRSGFVDQPTRTIFGQAADESGTAFSVPHATSLWAPLFEEGTILALGAAIEARLGVADVRPPQFS</sequence>
<comment type="caution">
    <text evidence="4">The sequence shown here is derived from an EMBL/GenBank/DDBJ whole genome shotgun (WGS) entry which is preliminary data.</text>
</comment>
<dbReference type="GO" id="GO:0050567">
    <property type="term" value="F:glutaminyl-tRNA synthase (glutamine-hydrolyzing) activity"/>
    <property type="evidence" value="ECO:0007669"/>
    <property type="project" value="TreeGrafter"/>
</dbReference>
<organism evidence="4 5">
    <name type="scientific">Marinicauda salina</name>
    <dbReference type="NCBI Taxonomy" id="2135793"/>
    <lineage>
        <taxon>Bacteria</taxon>
        <taxon>Pseudomonadati</taxon>
        <taxon>Pseudomonadota</taxon>
        <taxon>Alphaproteobacteria</taxon>
        <taxon>Maricaulales</taxon>
        <taxon>Maricaulaceae</taxon>
        <taxon>Marinicauda</taxon>
    </lineage>
</organism>
<dbReference type="PANTHER" id="PTHR11895">
    <property type="entry name" value="TRANSAMIDASE"/>
    <property type="match status" value="1"/>
</dbReference>
<feature type="domain" description="Amidase" evidence="3">
    <location>
        <begin position="148"/>
        <end position="450"/>
    </location>
</feature>
<dbReference type="AlphaFoldDB" id="A0A2U2BTV4"/>
<dbReference type="SUPFAM" id="SSF75304">
    <property type="entry name" value="Amidase signature (AS) enzymes"/>
    <property type="match status" value="1"/>
</dbReference>
<dbReference type="InterPro" id="IPR023631">
    <property type="entry name" value="Amidase_dom"/>
</dbReference>
<dbReference type="PROSITE" id="PS51318">
    <property type="entry name" value="TAT"/>
    <property type="match status" value="1"/>
</dbReference>
<reference evidence="5" key="1">
    <citation type="submission" date="2018-05" db="EMBL/GenBank/DDBJ databases">
        <authorList>
            <person name="Liu B.-T."/>
        </authorList>
    </citation>
    <scope>NUCLEOTIDE SEQUENCE [LARGE SCALE GENOMIC DNA]</scope>
    <source>
        <strain evidence="5">WD6-1</strain>
    </source>
</reference>
<evidence type="ECO:0000256" key="2">
    <source>
        <dbReference type="SAM" id="SignalP"/>
    </source>
</evidence>
<keyword evidence="2" id="KW-0732">Signal</keyword>
<feature type="signal peptide" evidence="2">
    <location>
        <begin position="1"/>
        <end position="29"/>
    </location>
</feature>
<evidence type="ECO:0000313" key="4">
    <source>
        <dbReference type="EMBL" id="PWE17446.1"/>
    </source>
</evidence>
<dbReference type="Pfam" id="PF01425">
    <property type="entry name" value="Amidase"/>
    <property type="match status" value="1"/>
</dbReference>
<accession>A0A2U2BTV4</accession>
<dbReference type="Proteomes" id="UP000245168">
    <property type="component" value="Unassembled WGS sequence"/>
</dbReference>
<protein>
    <submittedName>
        <fullName evidence="4">Amidase</fullName>
    </submittedName>
</protein>
<dbReference type="EMBL" id="QEXV01000003">
    <property type="protein sequence ID" value="PWE17446.1"/>
    <property type="molecule type" value="Genomic_DNA"/>
</dbReference>
<evidence type="ECO:0000259" key="3">
    <source>
        <dbReference type="Pfam" id="PF01425"/>
    </source>
</evidence>
<name>A0A2U2BTV4_9PROT</name>
<dbReference type="Gene3D" id="3.90.1300.10">
    <property type="entry name" value="Amidase signature (AS) domain"/>
    <property type="match status" value="1"/>
</dbReference>
<keyword evidence="5" id="KW-1185">Reference proteome</keyword>
<gene>
    <name evidence="4" type="ORF">DDZ18_07130</name>
</gene>
<dbReference type="InterPro" id="IPR006311">
    <property type="entry name" value="TAT_signal"/>
</dbReference>
<evidence type="ECO:0000313" key="5">
    <source>
        <dbReference type="Proteomes" id="UP000245168"/>
    </source>
</evidence>
<dbReference type="InterPro" id="IPR036928">
    <property type="entry name" value="AS_sf"/>
</dbReference>
<feature type="region of interest" description="Disordered" evidence="1">
    <location>
        <begin position="91"/>
        <end position="117"/>
    </location>
</feature>
<dbReference type="PANTHER" id="PTHR11895:SF73">
    <property type="entry name" value="AMIDASE FAMILY PROTEIN"/>
    <property type="match status" value="1"/>
</dbReference>